<dbReference type="Pfam" id="PF08615">
    <property type="entry name" value="RNase_H2_suC"/>
    <property type="match status" value="1"/>
</dbReference>
<organism evidence="3">
    <name type="scientific">Angiostrongylus costaricensis</name>
    <name type="common">Nematode worm</name>
    <dbReference type="NCBI Taxonomy" id="334426"/>
    <lineage>
        <taxon>Eukaryota</taxon>
        <taxon>Metazoa</taxon>
        <taxon>Ecdysozoa</taxon>
        <taxon>Nematoda</taxon>
        <taxon>Chromadorea</taxon>
        <taxon>Rhabditida</taxon>
        <taxon>Rhabditina</taxon>
        <taxon>Rhabditomorpha</taxon>
        <taxon>Strongyloidea</taxon>
        <taxon>Metastrongylidae</taxon>
        <taxon>Angiostrongylus</taxon>
    </lineage>
</organism>
<dbReference type="PANTHER" id="PTHR47204">
    <property type="entry name" value="OS02G0168900 PROTEIN"/>
    <property type="match status" value="1"/>
</dbReference>
<dbReference type="Gene3D" id="2.40.128.680">
    <property type="match status" value="1"/>
</dbReference>
<dbReference type="Proteomes" id="UP000267027">
    <property type="component" value="Unassembled WGS sequence"/>
</dbReference>
<accession>A0A0R3PUL6</accession>
<evidence type="ECO:0000313" key="1">
    <source>
        <dbReference type="EMBL" id="VDM61194.1"/>
    </source>
</evidence>
<keyword evidence="2" id="KW-1185">Reference proteome</keyword>
<dbReference type="AlphaFoldDB" id="A0A0R3PUL6"/>
<dbReference type="GO" id="GO:0032299">
    <property type="term" value="C:ribonuclease H2 complex"/>
    <property type="evidence" value="ECO:0007669"/>
    <property type="project" value="InterPro"/>
</dbReference>
<dbReference type="EMBL" id="UYYA01004324">
    <property type="protein sequence ID" value="VDM61194.1"/>
    <property type="molecule type" value="Genomic_DNA"/>
</dbReference>
<dbReference type="STRING" id="334426.A0A0R3PUL6"/>
<name>A0A0R3PUL6_ANGCS</name>
<dbReference type="CDD" id="cd09271">
    <property type="entry name" value="RNase_H2-C"/>
    <property type="match status" value="1"/>
</dbReference>
<dbReference type="WBParaSite" id="ACOC_0000960801-mRNA-1">
    <property type="protein sequence ID" value="ACOC_0000960801-mRNA-1"/>
    <property type="gene ID" value="ACOC_0000960801"/>
</dbReference>
<dbReference type="PANTHER" id="PTHR47204:SF1">
    <property type="entry name" value="RIBONUCLEASE H2 SUBUNIT C"/>
    <property type="match status" value="1"/>
</dbReference>
<reference evidence="1 2" key="2">
    <citation type="submission" date="2018-11" db="EMBL/GenBank/DDBJ databases">
        <authorList>
            <consortium name="Pathogen Informatics"/>
        </authorList>
    </citation>
    <scope>NUCLEOTIDE SEQUENCE [LARGE SCALE GENOMIC DNA]</scope>
    <source>
        <strain evidence="1 2">Costa Rica</strain>
    </source>
</reference>
<evidence type="ECO:0000313" key="2">
    <source>
        <dbReference type="Proteomes" id="UP000267027"/>
    </source>
</evidence>
<dbReference type="OMA" id="DFTNEFH"/>
<dbReference type="InterPro" id="IPR013924">
    <property type="entry name" value="RNase_H2_suC"/>
</dbReference>
<sequence>MHGPSLGIDQRPSMKKDGDIHSIPCKLNFDGPAPVSRYFIQRIDEDSRRHAAFRGHGLEGITLDLPSGYKLYVLKKRGKTVFFSVDDMYDIESQRDSFALWEWDREAGERSVMARALSQLEIAHKLADD</sequence>
<evidence type="ECO:0000313" key="3">
    <source>
        <dbReference type="WBParaSite" id="ACOC_0000960801-mRNA-1"/>
    </source>
</evidence>
<proteinExistence type="predicted"/>
<gene>
    <name evidence="1" type="ORF">ACOC_LOCUS9609</name>
</gene>
<dbReference type="GO" id="GO:0006401">
    <property type="term" value="P:RNA catabolic process"/>
    <property type="evidence" value="ECO:0007669"/>
    <property type="project" value="InterPro"/>
</dbReference>
<protein>
    <submittedName>
        <fullName evidence="3">GOLD domain-containing protein</fullName>
    </submittedName>
</protein>
<reference evidence="3" key="1">
    <citation type="submission" date="2017-02" db="UniProtKB">
        <authorList>
            <consortium name="WormBaseParasite"/>
        </authorList>
    </citation>
    <scope>IDENTIFICATION</scope>
</reference>
<dbReference type="OrthoDB" id="6222486at2759"/>